<dbReference type="InterPro" id="IPR002921">
    <property type="entry name" value="Fungal_lipase-type"/>
</dbReference>
<evidence type="ECO:0000313" key="7">
    <source>
        <dbReference type="Proteomes" id="UP000053831"/>
    </source>
</evidence>
<dbReference type="Gene3D" id="3.40.50.1820">
    <property type="entry name" value="alpha/beta hydrolase"/>
    <property type="match status" value="1"/>
</dbReference>
<evidence type="ECO:0000256" key="4">
    <source>
        <dbReference type="SAM" id="MobiDB-lite"/>
    </source>
</evidence>
<evidence type="ECO:0000256" key="3">
    <source>
        <dbReference type="ARBA" id="ARBA00048461"/>
    </source>
</evidence>
<comment type="caution">
    <text evidence="6">The sequence shown here is derived from an EMBL/GenBank/DDBJ whole genome shotgun (WGS) entry which is preliminary data.</text>
</comment>
<keyword evidence="7" id="KW-1185">Reference proteome</keyword>
<dbReference type="InterPro" id="IPR029058">
    <property type="entry name" value="AB_hydrolase_fold"/>
</dbReference>
<dbReference type="PANTHER" id="PTHR45856">
    <property type="entry name" value="ALPHA/BETA-HYDROLASES SUPERFAMILY PROTEIN"/>
    <property type="match status" value="1"/>
</dbReference>
<dbReference type="EMBL" id="LGSR01000011">
    <property type="protein sequence ID" value="KOS21322.1"/>
    <property type="molecule type" value="Genomic_DNA"/>
</dbReference>
<comment type="catalytic activity">
    <reaction evidence="2">
        <text>a diacylglycerol + H2O = a monoacylglycerol + a fatty acid + H(+)</text>
        <dbReference type="Rhea" id="RHEA:32731"/>
        <dbReference type="ChEBI" id="CHEBI:15377"/>
        <dbReference type="ChEBI" id="CHEBI:15378"/>
        <dbReference type="ChEBI" id="CHEBI:17408"/>
        <dbReference type="ChEBI" id="CHEBI:18035"/>
        <dbReference type="ChEBI" id="CHEBI:28868"/>
    </reaction>
</comment>
<protein>
    <submittedName>
        <fullName evidence="6">Lipase</fullName>
    </submittedName>
</protein>
<evidence type="ECO:0000256" key="2">
    <source>
        <dbReference type="ARBA" id="ARBA00047591"/>
    </source>
</evidence>
<sequence length="588" mass="65879">MKLHRQKVFVEIEGGTASGRVALDSELLPHAIFVPVDDAVLSGSENPRFVFEVIELPETSGEKEVRFALKADFNHAYLGYGVADRRLILQHFRKSPAPNFTFVVRQDKQQQQQQQRRQISREGREVDGEIHVLAIEASDGGVVYDPEWEVKKNVPLRMRFLRRSQALEDIEKTLKEQMLTLGASLGTPPDHQPPTGSPAKFPTLPPPSDYLSIGNVPKTVPPPAVIRIAKLCAIMSQCTYIRDQDFEEELKSKSYAWDDAIRMLWSEKTNKDVIKVMNNINLRADMARKGIAAVAKEMGLKYQPLCKTGNSAWNGPYCGAFYHDGPNPFIVIAFKGSGTVTDFLTDVRCRMMNATKTSPLKGRLHSGFFNGMFDDFPARLSDDKTRIETEVPFRLINLQLERLMSAILAKHDSRDLKVQLWATGHSLGGAYASVLWAGLLADPYPLSRASVRDLFTFGSPRVGNKAFAEHVNAIKGSRVAWRFVNEDDVIPRVPVRPFLRFWNSEPYIHIDAHVKLSPTTVQLGMSEIETPPPTYRSMLTATKAAAVKNASLWLSKSSSGEAAQVILNLPDIEHHSLHDGYWPSLNKH</sequence>
<dbReference type="Pfam" id="PF01764">
    <property type="entry name" value="Lipase_3"/>
    <property type="match status" value="1"/>
</dbReference>
<comment type="catalytic activity">
    <reaction evidence="3">
        <text>a monoacylglycerol + H2O = glycerol + a fatty acid + H(+)</text>
        <dbReference type="Rhea" id="RHEA:15245"/>
        <dbReference type="ChEBI" id="CHEBI:15377"/>
        <dbReference type="ChEBI" id="CHEBI:15378"/>
        <dbReference type="ChEBI" id="CHEBI:17408"/>
        <dbReference type="ChEBI" id="CHEBI:17754"/>
        <dbReference type="ChEBI" id="CHEBI:28868"/>
    </reaction>
</comment>
<dbReference type="AlphaFoldDB" id="A0A0N0RTW5"/>
<gene>
    <name evidence="6" type="ORF">ESCO_006787</name>
</gene>
<evidence type="ECO:0000256" key="1">
    <source>
        <dbReference type="ARBA" id="ARBA00043996"/>
    </source>
</evidence>
<evidence type="ECO:0000259" key="5">
    <source>
        <dbReference type="Pfam" id="PF01764"/>
    </source>
</evidence>
<feature type="region of interest" description="Disordered" evidence="4">
    <location>
        <begin position="105"/>
        <end position="124"/>
    </location>
</feature>
<dbReference type="InterPro" id="IPR051218">
    <property type="entry name" value="Sec_MonoDiacylglyc_Lipase"/>
</dbReference>
<dbReference type="SUPFAM" id="SSF53474">
    <property type="entry name" value="alpha/beta-Hydrolases"/>
    <property type="match status" value="1"/>
</dbReference>
<dbReference type="STRING" id="150374.A0A0N0RTW5"/>
<evidence type="ECO:0000313" key="6">
    <source>
        <dbReference type="EMBL" id="KOS21322.1"/>
    </source>
</evidence>
<dbReference type="Proteomes" id="UP000053831">
    <property type="component" value="Unassembled WGS sequence"/>
</dbReference>
<accession>A0A0N0RTW5</accession>
<feature type="domain" description="Fungal lipase-type" evidence="5">
    <location>
        <begin position="331"/>
        <end position="495"/>
    </location>
</feature>
<comment type="similarity">
    <text evidence="1">Belongs to the AB hydrolase superfamily. Lipase family. Class 3 subfamily.</text>
</comment>
<dbReference type="PANTHER" id="PTHR45856:SF24">
    <property type="entry name" value="FUNGAL LIPASE-LIKE DOMAIN-CONTAINING PROTEIN"/>
    <property type="match status" value="1"/>
</dbReference>
<dbReference type="CDD" id="cd00519">
    <property type="entry name" value="Lipase_3"/>
    <property type="match status" value="1"/>
</dbReference>
<name>A0A0N0RTW5_ESCWE</name>
<dbReference type="OrthoDB" id="426718at2759"/>
<reference evidence="6 7" key="1">
    <citation type="submission" date="2015-07" db="EMBL/GenBank/DDBJ databases">
        <title>The genome of the fungus Escovopsis weberi, a specialized disease agent of ant agriculture.</title>
        <authorList>
            <person name="de Man T.J."/>
            <person name="Stajich J.E."/>
            <person name="Kubicek C.P."/>
            <person name="Chenthamara K."/>
            <person name="Atanasova L."/>
            <person name="Druzhinina I.S."/>
            <person name="Birnbaum S."/>
            <person name="Barribeau S.M."/>
            <person name="Teiling C."/>
            <person name="Suen G."/>
            <person name="Currie C."/>
            <person name="Gerardo N.M."/>
        </authorList>
    </citation>
    <scope>NUCLEOTIDE SEQUENCE [LARGE SCALE GENOMIC DNA]</scope>
</reference>
<proteinExistence type="inferred from homology"/>
<dbReference type="GO" id="GO:0006629">
    <property type="term" value="P:lipid metabolic process"/>
    <property type="evidence" value="ECO:0007669"/>
    <property type="project" value="InterPro"/>
</dbReference>
<organism evidence="6 7">
    <name type="scientific">Escovopsis weberi</name>
    <dbReference type="NCBI Taxonomy" id="150374"/>
    <lineage>
        <taxon>Eukaryota</taxon>
        <taxon>Fungi</taxon>
        <taxon>Dikarya</taxon>
        <taxon>Ascomycota</taxon>
        <taxon>Pezizomycotina</taxon>
        <taxon>Sordariomycetes</taxon>
        <taxon>Hypocreomycetidae</taxon>
        <taxon>Hypocreales</taxon>
        <taxon>Hypocreaceae</taxon>
        <taxon>Escovopsis</taxon>
    </lineage>
</organism>